<gene>
    <name evidence="1" type="ORF">PHAMO_80067</name>
</gene>
<comment type="caution">
    <text evidence="1">The sequence shown here is derived from an EMBL/GenBank/DDBJ whole genome shotgun (WGS) entry which is preliminary data.</text>
</comment>
<reference evidence="1 2" key="1">
    <citation type="journal article" date="2012" name="J. Bacteriol.">
        <title>Draft Genome Sequence of the Purple Photosynthetic Bacterium Phaeospirillum molischianum DSM120, a Particularly Versatile Bacterium.</title>
        <authorList>
            <person name="Duquesne K."/>
            <person name="Prima V."/>
            <person name="Ji B."/>
            <person name="Rouy Z."/>
            <person name="Medigue C."/>
            <person name="Talla E."/>
            <person name="Sturgis J.N."/>
        </authorList>
    </citation>
    <scope>NUCLEOTIDE SEQUENCE [LARGE SCALE GENOMIC DNA]</scope>
    <source>
        <strain evidence="2">DSM120</strain>
    </source>
</reference>
<dbReference type="Proteomes" id="UP000004169">
    <property type="component" value="Unassembled WGS sequence"/>
</dbReference>
<dbReference type="STRING" id="1150626.PHAMO_80067"/>
<evidence type="ECO:0000313" key="1">
    <source>
        <dbReference type="EMBL" id="CCG43276.1"/>
    </source>
</evidence>
<keyword evidence="2" id="KW-1185">Reference proteome</keyword>
<name>H8FY38_MAGML</name>
<protein>
    <submittedName>
        <fullName evidence="1">Uncharacterized protein</fullName>
    </submittedName>
</protein>
<proteinExistence type="predicted"/>
<accession>H8FY38</accession>
<dbReference type="AlphaFoldDB" id="H8FY38"/>
<evidence type="ECO:0000313" key="2">
    <source>
        <dbReference type="Proteomes" id="UP000004169"/>
    </source>
</evidence>
<sequence length="293" mass="33858">MVVNDVMIERRENPRPAFPLLNEMYVERGTKDDWNLYADLHYKSEGGLPAAIRFWRIVLRGETIGVLVSAAPKPLLKERHALFPRLKPGHDTKITNVHRLTWLNGNVRVIARFVVDTMYRGIGVGYRAQNLISRMEGCKLMEIQSSMSKFNFFAHRAGFRFVKPMDSNKFDVGIKFFRRVLRCNPADYEAIKQELASMTPELREWTIDQMREFYFKHSALEKTGARGQKKDHHAGRIPDTKLIKNLQQMVLGAPLYGVYQSPDWKRADLPTRLPLTAFDNQAPDQPLDLDKLS</sequence>
<organism evidence="1 2">
    <name type="scientific">Magnetospirillum molischianum DSM 120</name>
    <dbReference type="NCBI Taxonomy" id="1150626"/>
    <lineage>
        <taxon>Bacteria</taxon>
        <taxon>Pseudomonadati</taxon>
        <taxon>Pseudomonadota</taxon>
        <taxon>Alphaproteobacteria</taxon>
        <taxon>Rhodospirillales</taxon>
        <taxon>Rhodospirillaceae</taxon>
        <taxon>Magnetospirillum</taxon>
    </lineage>
</organism>
<dbReference type="EMBL" id="CAHP01000060">
    <property type="protein sequence ID" value="CCG43276.1"/>
    <property type="molecule type" value="Genomic_DNA"/>
</dbReference>
<dbReference type="eggNOG" id="COG2401">
    <property type="taxonomic scope" value="Bacteria"/>
</dbReference>